<dbReference type="EMBL" id="LAVV01010054">
    <property type="protein sequence ID" value="KNZ49618.1"/>
    <property type="molecule type" value="Genomic_DNA"/>
</dbReference>
<protein>
    <submittedName>
        <fullName evidence="1">Uncharacterized protein</fullName>
    </submittedName>
</protein>
<reference evidence="1 2" key="1">
    <citation type="submission" date="2015-08" db="EMBL/GenBank/DDBJ databases">
        <title>Next Generation Sequencing and Analysis of the Genome of Puccinia sorghi L Schw, the Causal Agent of Maize Common Rust.</title>
        <authorList>
            <person name="Rochi L."/>
            <person name="Burguener G."/>
            <person name="Darino M."/>
            <person name="Turjanski A."/>
            <person name="Kreff E."/>
            <person name="Dieguez M.J."/>
            <person name="Sacco F."/>
        </authorList>
    </citation>
    <scope>NUCLEOTIDE SEQUENCE [LARGE SCALE GENOMIC DNA]</scope>
    <source>
        <strain evidence="1 2">RO10H11247</strain>
    </source>
</reference>
<comment type="caution">
    <text evidence="1">The sequence shown here is derived from an EMBL/GenBank/DDBJ whole genome shotgun (WGS) entry which is preliminary data.</text>
</comment>
<dbReference type="VEuPathDB" id="FungiDB:VP01_48g8"/>
<sequence length="279" mass="30175">MLENTWGSGHGLEKKLHRGNPLAEIRRVGRLGVKAPSVIPRQYSAQNRNPNHLNPLPPLEPRMLSRTLLAVFCCLFGKKLQARVVPTVTTTTTRVRGARVVQPATKRHGKRQATISTRISAALNQLLQAIDSEASKIRASSQSSSPETFTSQAQESLQTILKAAQAALANVKNCEYAPAPSAAYRTPPSSPCSLLLTILRCLKNILTSLQSVLSSPKAHQTLGDVLTQITGTVAQIISEVNSKLPGTIEDLAQMGKDVLDSIRFDGFGFGNIMNVVRPL</sequence>
<dbReference type="AlphaFoldDB" id="A0A0L6UM52"/>
<evidence type="ECO:0000313" key="1">
    <source>
        <dbReference type="EMBL" id="KNZ49618.1"/>
    </source>
</evidence>
<gene>
    <name evidence="1" type="ORF">VP01_48g8</name>
</gene>
<keyword evidence="2" id="KW-1185">Reference proteome</keyword>
<dbReference type="Proteomes" id="UP000037035">
    <property type="component" value="Unassembled WGS sequence"/>
</dbReference>
<proteinExistence type="predicted"/>
<dbReference type="OrthoDB" id="2503639at2759"/>
<accession>A0A0L6UM52</accession>
<organism evidence="1 2">
    <name type="scientific">Puccinia sorghi</name>
    <dbReference type="NCBI Taxonomy" id="27349"/>
    <lineage>
        <taxon>Eukaryota</taxon>
        <taxon>Fungi</taxon>
        <taxon>Dikarya</taxon>
        <taxon>Basidiomycota</taxon>
        <taxon>Pucciniomycotina</taxon>
        <taxon>Pucciniomycetes</taxon>
        <taxon>Pucciniales</taxon>
        <taxon>Pucciniaceae</taxon>
        <taxon>Puccinia</taxon>
    </lineage>
</organism>
<name>A0A0L6UM52_9BASI</name>
<evidence type="ECO:0000313" key="2">
    <source>
        <dbReference type="Proteomes" id="UP000037035"/>
    </source>
</evidence>